<evidence type="ECO:0000313" key="2">
    <source>
        <dbReference type="Proteomes" id="UP001157946"/>
    </source>
</evidence>
<name>A0AA46AEH1_9BACL</name>
<accession>A0AA46AEH1</accession>
<dbReference type="AlphaFoldDB" id="A0AA46AEH1"/>
<protein>
    <submittedName>
        <fullName evidence="1">Uncharacterized protein</fullName>
    </submittedName>
</protein>
<proteinExistence type="predicted"/>
<keyword evidence="2" id="KW-1185">Reference proteome</keyword>
<comment type="caution">
    <text evidence="1">The sequence shown here is derived from an EMBL/GenBank/DDBJ whole genome shotgun (WGS) entry which is preliminary data.</text>
</comment>
<dbReference type="EMBL" id="FXTU01000002">
    <property type="protein sequence ID" value="SMP12309.1"/>
    <property type="molecule type" value="Genomic_DNA"/>
</dbReference>
<gene>
    <name evidence="1" type="ORF">SAMN06265361_102351</name>
</gene>
<dbReference type="Proteomes" id="UP001157946">
    <property type="component" value="Unassembled WGS sequence"/>
</dbReference>
<organism evidence="1 2">
    <name type="scientific">Laceyella tengchongensis</name>
    <dbReference type="NCBI Taxonomy" id="574699"/>
    <lineage>
        <taxon>Bacteria</taxon>
        <taxon>Bacillati</taxon>
        <taxon>Bacillota</taxon>
        <taxon>Bacilli</taxon>
        <taxon>Bacillales</taxon>
        <taxon>Thermoactinomycetaceae</taxon>
        <taxon>Laceyella</taxon>
    </lineage>
</organism>
<evidence type="ECO:0000313" key="1">
    <source>
        <dbReference type="EMBL" id="SMP12309.1"/>
    </source>
</evidence>
<sequence>MEAERALRAIRFRLHLLKATIGIAFETIRYMLNAGRV</sequence>
<reference evidence="1" key="1">
    <citation type="submission" date="2017-05" db="EMBL/GenBank/DDBJ databases">
        <authorList>
            <person name="Varghese N."/>
            <person name="Submissions S."/>
        </authorList>
    </citation>
    <scope>NUCLEOTIDE SEQUENCE</scope>
    <source>
        <strain evidence="1">DSM 45262</strain>
    </source>
</reference>